<gene>
    <name evidence="2" type="ORF">DFH08DRAFT_1083292</name>
</gene>
<accession>A0AAD6ZQY7</accession>
<feature type="region of interest" description="Disordered" evidence="1">
    <location>
        <begin position="20"/>
        <end position="78"/>
    </location>
</feature>
<evidence type="ECO:0000313" key="2">
    <source>
        <dbReference type="EMBL" id="KAJ7334712.1"/>
    </source>
</evidence>
<evidence type="ECO:0000256" key="1">
    <source>
        <dbReference type="SAM" id="MobiDB-lite"/>
    </source>
</evidence>
<keyword evidence="3" id="KW-1185">Reference proteome</keyword>
<dbReference type="Proteomes" id="UP001218218">
    <property type="component" value="Unassembled WGS sequence"/>
</dbReference>
<proteinExistence type="predicted"/>
<comment type="caution">
    <text evidence="2">The sequence shown here is derived from an EMBL/GenBank/DDBJ whole genome shotgun (WGS) entry which is preliminary data.</text>
</comment>
<name>A0AAD6ZQY7_9AGAR</name>
<dbReference type="AlphaFoldDB" id="A0AAD6ZQY7"/>
<feature type="region of interest" description="Disordered" evidence="1">
    <location>
        <begin position="167"/>
        <end position="197"/>
    </location>
</feature>
<sequence length="238" mass="26060">MDSLARARLELIGLSYANAPRHAVSTTSAPAGGSPSRPTRRFTSPQVKPLSLPIGPQSTRRFATPRANPPSSHHSPRPQVIDESLELALARHDSPCYFPPPSSTVQASPLPHRETATPRRAPMRLPSWRSCPSPPARTSVPPRLQDQHDTPDHTIHNSTWEIWSPMRASQNTSDESVGRTLSPAQEHNDQRLTRASPPRPQALLLMDEAALEAHEVKRTGLCVICQDEEAIMAAVDCG</sequence>
<protein>
    <submittedName>
        <fullName evidence="2">Uncharacterized protein</fullName>
    </submittedName>
</protein>
<feature type="region of interest" description="Disordered" evidence="1">
    <location>
        <begin position="101"/>
        <end position="151"/>
    </location>
</feature>
<organism evidence="2 3">
    <name type="scientific">Mycena albidolilacea</name>
    <dbReference type="NCBI Taxonomy" id="1033008"/>
    <lineage>
        <taxon>Eukaryota</taxon>
        <taxon>Fungi</taxon>
        <taxon>Dikarya</taxon>
        <taxon>Basidiomycota</taxon>
        <taxon>Agaricomycotina</taxon>
        <taxon>Agaricomycetes</taxon>
        <taxon>Agaricomycetidae</taxon>
        <taxon>Agaricales</taxon>
        <taxon>Marasmiineae</taxon>
        <taxon>Mycenaceae</taxon>
        <taxon>Mycena</taxon>
    </lineage>
</organism>
<dbReference type="EMBL" id="JARIHO010000032">
    <property type="protein sequence ID" value="KAJ7334712.1"/>
    <property type="molecule type" value="Genomic_DNA"/>
</dbReference>
<evidence type="ECO:0000313" key="3">
    <source>
        <dbReference type="Proteomes" id="UP001218218"/>
    </source>
</evidence>
<reference evidence="2" key="1">
    <citation type="submission" date="2023-03" db="EMBL/GenBank/DDBJ databases">
        <title>Massive genome expansion in bonnet fungi (Mycena s.s.) driven by repeated elements and novel gene families across ecological guilds.</title>
        <authorList>
            <consortium name="Lawrence Berkeley National Laboratory"/>
            <person name="Harder C.B."/>
            <person name="Miyauchi S."/>
            <person name="Viragh M."/>
            <person name="Kuo A."/>
            <person name="Thoen E."/>
            <person name="Andreopoulos B."/>
            <person name="Lu D."/>
            <person name="Skrede I."/>
            <person name="Drula E."/>
            <person name="Henrissat B."/>
            <person name="Morin E."/>
            <person name="Kohler A."/>
            <person name="Barry K."/>
            <person name="LaButti K."/>
            <person name="Morin E."/>
            <person name="Salamov A."/>
            <person name="Lipzen A."/>
            <person name="Mereny Z."/>
            <person name="Hegedus B."/>
            <person name="Baldrian P."/>
            <person name="Stursova M."/>
            <person name="Weitz H."/>
            <person name="Taylor A."/>
            <person name="Grigoriev I.V."/>
            <person name="Nagy L.G."/>
            <person name="Martin F."/>
            <person name="Kauserud H."/>
        </authorList>
    </citation>
    <scope>NUCLEOTIDE SEQUENCE</scope>
    <source>
        <strain evidence="2">CBHHK002</strain>
    </source>
</reference>